<evidence type="ECO:0008006" key="4">
    <source>
        <dbReference type="Google" id="ProtNLM"/>
    </source>
</evidence>
<feature type="chain" id="PRO_5032697426" description="Secreted protein" evidence="1">
    <location>
        <begin position="25"/>
        <end position="106"/>
    </location>
</feature>
<name>A0A813E5F1_POLGL</name>
<dbReference type="Proteomes" id="UP000654075">
    <property type="component" value="Unassembled WGS sequence"/>
</dbReference>
<dbReference type="EMBL" id="CAJNNV010009289">
    <property type="protein sequence ID" value="CAE8597198.1"/>
    <property type="molecule type" value="Genomic_DNA"/>
</dbReference>
<evidence type="ECO:0000313" key="2">
    <source>
        <dbReference type="EMBL" id="CAE8597198.1"/>
    </source>
</evidence>
<accession>A0A813E5F1</accession>
<sequence>MRQLPKMVELVVLLLMLLLRCISGPESPLQVARRNWSSRIKEVMVKPGLCYQQQNVFPETNLAITLLANAASHTPVFGRACAHFHDSFWTLPCGMVSQADVPVFTK</sequence>
<dbReference type="AlphaFoldDB" id="A0A813E5F1"/>
<gene>
    <name evidence="2" type="ORF">PGLA1383_LOCUS15648</name>
</gene>
<comment type="caution">
    <text evidence="2">The sequence shown here is derived from an EMBL/GenBank/DDBJ whole genome shotgun (WGS) entry which is preliminary data.</text>
</comment>
<feature type="signal peptide" evidence="1">
    <location>
        <begin position="1"/>
        <end position="24"/>
    </location>
</feature>
<organism evidence="2 3">
    <name type="scientific">Polarella glacialis</name>
    <name type="common">Dinoflagellate</name>
    <dbReference type="NCBI Taxonomy" id="89957"/>
    <lineage>
        <taxon>Eukaryota</taxon>
        <taxon>Sar</taxon>
        <taxon>Alveolata</taxon>
        <taxon>Dinophyceae</taxon>
        <taxon>Suessiales</taxon>
        <taxon>Suessiaceae</taxon>
        <taxon>Polarella</taxon>
    </lineage>
</organism>
<evidence type="ECO:0000256" key="1">
    <source>
        <dbReference type="SAM" id="SignalP"/>
    </source>
</evidence>
<evidence type="ECO:0000313" key="3">
    <source>
        <dbReference type="Proteomes" id="UP000654075"/>
    </source>
</evidence>
<keyword evidence="3" id="KW-1185">Reference proteome</keyword>
<keyword evidence="1" id="KW-0732">Signal</keyword>
<protein>
    <recommendedName>
        <fullName evidence="4">Secreted protein</fullName>
    </recommendedName>
</protein>
<reference evidence="2" key="1">
    <citation type="submission" date="2021-02" db="EMBL/GenBank/DDBJ databases">
        <authorList>
            <person name="Dougan E. K."/>
            <person name="Rhodes N."/>
            <person name="Thang M."/>
            <person name="Chan C."/>
        </authorList>
    </citation>
    <scope>NUCLEOTIDE SEQUENCE</scope>
</reference>
<proteinExistence type="predicted"/>